<sequence length="389" mass="43109">MSDMEDEVLFEVTKKHLETGLRGIPVGFCNTSAVDPTKGLCYRGLDIASLCRWQPERVMYLIFYGSEGSSEEIEKFSNDLKSRAFLSHKTKKYINALPREGTVMQILRCALGIVSMVEGCGNYKEDALNIMAKMPQLVAGSINHHAGWGQTPESNPDLSLTDNFIHLLNFPDKNSSLLSEAMRLFAVVHFDHGGGNLSAFVGKAVASGLEDMYGSLIASFSALSGLRHGSANMKSIELVKQVRALLGEKLDEKELSTLIETWLSEGCLIYGFGHAVLKVEDPRATLLYDWALQHPQISKHELIETAVFLRKNVPPLLQKKKKMSSPHPNVDAISGSVLSAASFDYPEYFTAIFALFRSVGIVSQILYEREHAREGKGTPILRPRYIPTL</sequence>
<keyword evidence="4 5" id="KW-0808">Transferase</keyword>
<dbReference type="InterPro" id="IPR036969">
    <property type="entry name" value="Citrate_synthase_sf"/>
</dbReference>
<dbReference type="GO" id="GO:0036440">
    <property type="term" value="F:citrate synthase activity"/>
    <property type="evidence" value="ECO:0007669"/>
    <property type="project" value="UniProtKB-EC"/>
</dbReference>
<dbReference type="PANTHER" id="PTHR11739">
    <property type="entry name" value="CITRATE SYNTHASE"/>
    <property type="match status" value="1"/>
</dbReference>
<proteinExistence type="inferred from homology"/>
<dbReference type="Pfam" id="PF00285">
    <property type="entry name" value="Citrate_synt"/>
    <property type="match status" value="1"/>
</dbReference>
<name>A0A2A4X646_UNCAE</name>
<dbReference type="InterPro" id="IPR019810">
    <property type="entry name" value="Citrate_synthase_AS"/>
</dbReference>
<dbReference type="Gene3D" id="1.10.580.10">
    <property type="entry name" value="Citrate Synthase, domain 1"/>
    <property type="match status" value="1"/>
</dbReference>
<dbReference type="AlphaFoldDB" id="A0A2A4X646"/>
<dbReference type="InterPro" id="IPR016142">
    <property type="entry name" value="Citrate_synth-like_lrg_a-sub"/>
</dbReference>
<dbReference type="Proteomes" id="UP000218775">
    <property type="component" value="Unassembled WGS sequence"/>
</dbReference>
<evidence type="ECO:0000256" key="3">
    <source>
        <dbReference type="ARBA" id="ARBA00012972"/>
    </source>
</evidence>
<evidence type="ECO:0000256" key="1">
    <source>
        <dbReference type="ARBA" id="ARBA00005163"/>
    </source>
</evidence>
<comment type="similarity">
    <text evidence="2 5">Belongs to the citrate synthase family.</text>
</comment>
<evidence type="ECO:0000313" key="7">
    <source>
        <dbReference type="Proteomes" id="UP000218775"/>
    </source>
</evidence>
<dbReference type="InterPro" id="IPR002020">
    <property type="entry name" value="Citrate_synthase"/>
</dbReference>
<evidence type="ECO:0000256" key="5">
    <source>
        <dbReference type="RuleBase" id="RU003406"/>
    </source>
</evidence>
<reference evidence="7" key="1">
    <citation type="submission" date="2017-08" db="EMBL/GenBank/DDBJ databases">
        <title>A dynamic microbial community with high functional redundancy inhabits the cold, oxic subseafloor aquifer.</title>
        <authorList>
            <person name="Tully B.J."/>
            <person name="Wheat C.G."/>
            <person name="Glazer B.T."/>
            <person name="Huber J.A."/>
        </authorList>
    </citation>
    <scope>NUCLEOTIDE SEQUENCE [LARGE SCALE GENOMIC DNA]</scope>
</reference>
<dbReference type="GO" id="GO:0006099">
    <property type="term" value="P:tricarboxylic acid cycle"/>
    <property type="evidence" value="ECO:0007669"/>
    <property type="project" value="UniProtKB-UniPathway"/>
</dbReference>
<dbReference type="PROSITE" id="PS00480">
    <property type="entry name" value="CITRATE_SYNTHASE"/>
    <property type="match status" value="1"/>
</dbReference>
<protein>
    <recommendedName>
        <fullName evidence="3">citrate synthase (unknown stereospecificity)</fullName>
        <ecNumber evidence="3">2.3.3.16</ecNumber>
    </recommendedName>
</protein>
<comment type="pathway">
    <text evidence="1">Carbohydrate metabolism; tricarboxylic acid cycle.</text>
</comment>
<gene>
    <name evidence="6" type="ORF">COB21_01950</name>
</gene>
<dbReference type="UniPathway" id="UPA00223"/>
<comment type="caution">
    <text evidence="6">The sequence shown here is derived from an EMBL/GenBank/DDBJ whole genome shotgun (WGS) entry which is preliminary data.</text>
</comment>
<dbReference type="PANTHER" id="PTHR11739:SF8">
    <property type="entry name" value="CITRATE SYNTHASE, MITOCHONDRIAL"/>
    <property type="match status" value="1"/>
</dbReference>
<dbReference type="InterPro" id="IPR016143">
    <property type="entry name" value="Citrate_synth-like_sm_a-sub"/>
</dbReference>
<evidence type="ECO:0000313" key="6">
    <source>
        <dbReference type="EMBL" id="PCI78073.1"/>
    </source>
</evidence>
<dbReference type="SUPFAM" id="SSF48256">
    <property type="entry name" value="Citrate synthase"/>
    <property type="match status" value="1"/>
</dbReference>
<dbReference type="Gene3D" id="1.10.230.10">
    <property type="entry name" value="Cytochrome P450-Terp, domain 2"/>
    <property type="match status" value="1"/>
</dbReference>
<dbReference type="EC" id="2.3.3.16" evidence="3"/>
<accession>A0A2A4X646</accession>
<evidence type="ECO:0000256" key="4">
    <source>
        <dbReference type="ARBA" id="ARBA00022679"/>
    </source>
</evidence>
<evidence type="ECO:0000256" key="2">
    <source>
        <dbReference type="ARBA" id="ARBA00010566"/>
    </source>
</evidence>
<dbReference type="EMBL" id="NVUK01000009">
    <property type="protein sequence ID" value="PCI78073.1"/>
    <property type="molecule type" value="Genomic_DNA"/>
</dbReference>
<dbReference type="PRINTS" id="PR00143">
    <property type="entry name" value="CITRTSNTHASE"/>
</dbReference>
<organism evidence="6 7">
    <name type="scientific">Aerophobetes bacterium</name>
    <dbReference type="NCBI Taxonomy" id="2030807"/>
    <lineage>
        <taxon>Bacteria</taxon>
        <taxon>Candidatus Aerophobota</taxon>
    </lineage>
</organism>
<dbReference type="GO" id="GO:0005975">
    <property type="term" value="P:carbohydrate metabolic process"/>
    <property type="evidence" value="ECO:0007669"/>
    <property type="project" value="TreeGrafter"/>
</dbReference>